<proteinExistence type="predicted"/>
<dbReference type="Pfam" id="PF08530">
    <property type="entry name" value="PepX_C"/>
    <property type="match status" value="1"/>
</dbReference>
<dbReference type="InterPro" id="IPR029058">
    <property type="entry name" value="AB_hydrolase_fold"/>
</dbReference>
<dbReference type="InterPro" id="IPR008979">
    <property type="entry name" value="Galactose-bd-like_sf"/>
</dbReference>
<dbReference type="SUPFAM" id="SSF49785">
    <property type="entry name" value="Galactose-binding domain-like"/>
    <property type="match status" value="1"/>
</dbReference>
<evidence type="ECO:0000313" key="5">
    <source>
        <dbReference type="Proteomes" id="UP000650628"/>
    </source>
</evidence>
<dbReference type="Gene3D" id="2.60.120.260">
    <property type="entry name" value="Galactose-binding domain-like"/>
    <property type="match status" value="1"/>
</dbReference>
<dbReference type="SUPFAM" id="SSF53474">
    <property type="entry name" value="alpha/beta-Hydrolases"/>
    <property type="match status" value="1"/>
</dbReference>
<dbReference type="AlphaFoldDB" id="A0A8J3TNU6"/>
<evidence type="ECO:0000256" key="2">
    <source>
        <dbReference type="SAM" id="MobiDB-lite"/>
    </source>
</evidence>
<dbReference type="InterPro" id="IPR013736">
    <property type="entry name" value="Xaa-Pro_dipept_C"/>
</dbReference>
<keyword evidence="5" id="KW-1185">Reference proteome</keyword>
<comment type="caution">
    <text evidence="4">The sequence shown here is derived from an EMBL/GenBank/DDBJ whole genome shotgun (WGS) entry which is preliminary data.</text>
</comment>
<dbReference type="PANTHER" id="PTHR43056:SF10">
    <property type="entry name" value="COCE_NOND FAMILY, PUTATIVE (AFU_ORTHOLOGUE AFUA_7G00600)-RELATED"/>
    <property type="match status" value="1"/>
</dbReference>
<protein>
    <submittedName>
        <fullName evidence="4">Peptidase S15</fullName>
    </submittedName>
</protein>
<reference evidence="4 5" key="1">
    <citation type="submission" date="2021-01" db="EMBL/GenBank/DDBJ databases">
        <title>Whole genome shotgun sequence of Planotetraspora mira NBRC 15435.</title>
        <authorList>
            <person name="Komaki H."/>
            <person name="Tamura T."/>
        </authorList>
    </citation>
    <scope>NUCLEOTIDE SEQUENCE [LARGE SCALE GENOMIC DNA]</scope>
    <source>
        <strain evidence="4 5">NBRC 15435</strain>
    </source>
</reference>
<dbReference type="Pfam" id="PF02129">
    <property type="entry name" value="Peptidase_S15"/>
    <property type="match status" value="1"/>
</dbReference>
<dbReference type="Proteomes" id="UP000650628">
    <property type="component" value="Unassembled WGS sequence"/>
</dbReference>
<feature type="domain" description="Xaa-Pro dipeptidyl-peptidase C-terminal" evidence="3">
    <location>
        <begin position="318"/>
        <end position="584"/>
    </location>
</feature>
<dbReference type="PANTHER" id="PTHR43056">
    <property type="entry name" value="PEPTIDASE S9 PROLYL OLIGOPEPTIDASE"/>
    <property type="match status" value="1"/>
</dbReference>
<dbReference type="Gene3D" id="1.10.3020.20">
    <property type="match status" value="1"/>
</dbReference>
<dbReference type="NCBIfam" id="TIGR00976">
    <property type="entry name" value="CocE_NonD"/>
    <property type="match status" value="1"/>
</dbReference>
<dbReference type="InterPro" id="IPR000383">
    <property type="entry name" value="Xaa-Pro-like_dom"/>
</dbReference>
<gene>
    <name evidence="4" type="ORF">Pmi06nite_27930</name>
</gene>
<dbReference type="Gene3D" id="3.40.50.1820">
    <property type="entry name" value="alpha/beta hydrolase"/>
    <property type="match status" value="1"/>
</dbReference>
<evidence type="ECO:0000259" key="3">
    <source>
        <dbReference type="SMART" id="SM00939"/>
    </source>
</evidence>
<dbReference type="RefSeq" id="WP_203953361.1">
    <property type="nucleotide sequence ID" value="NZ_BOOO01000015.1"/>
</dbReference>
<dbReference type="InterPro" id="IPR005674">
    <property type="entry name" value="CocE/Ser_esterase"/>
</dbReference>
<keyword evidence="1" id="KW-0378">Hydrolase</keyword>
<feature type="region of interest" description="Disordered" evidence="2">
    <location>
        <begin position="374"/>
        <end position="395"/>
    </location>
</feature>
<evidence type="ECO:0000313" key="4">
    <source>
        <dbReference type="EMBL" id="GII29351.1"/>
    </source>
</evidence>
<dbReference type="GO" id="GO:0008239">
    <property type="term" value="F:dipeptidyl-peptidase activity"/>
    <property type="evidence" value="ECO:0007669"/>
    <property type="project" value="InterPro"/>
</dbReference>
<dbReference type="EMBL" id="BOOO01000015">
    <property type="protein sequence ID" value="GII29351.1"/>
    <property type="molecule type" value="Genomic_DNA"/>
</dbReference>
<dbReference type="InterPro" id="IPR050585">
    <property type="entry name" value="Xaa-Pro_dipeptidyl-ppase/CocE"/>
</dbReference>
<dbReference type="SMART" id="SM00939">
    <property type="entry name" value="PepX_C"/>
    <property type="match status" value="1"/>
</dbReference>
<name>A0A8J3TNU6_9ACTN</name>
<accession>A0A8J3TNU6</accession>
<sequence>MVQYRSEVRDGMRVDWDVPIRMDDGVILRADVFRPVEDGRYPVIMSHGPYAKGLAFQEGFPHMWKPLTADHPEVLSGSSNRYQNWETADPERWVPDSYVCVRVDSRGAGRSPGRLDIFSPRETRDYYECVEWAGTRPWSNGRVGLLGISYYAVNQWQVAALRPPHLAAICPWEGASDYYREFTHHGGLLNIFSSVWYPAQVTSVQHGVGARGPVNPNTGEPVAGPETLPDEELAAGRADVAAELRSHPHDDEYYRQRSAELEKITVPVLSATNWAHHLHTRGGFEGYTRAASDHKWLEVHGLGHVTEFYTGHGLALQKRFFGHFLKGEETGWDRQPPVELNVRHVDGSFELRPEQEWPLARTQWTRLYLDTRSGALTERPPSGDTAGDTADDTADDTSADFEALGDGLTFVTEPFADEVEITGPAAARLFISSTTADTDLFLTLRVLDPDGGDVTFVSALDPAGVVGMGWLRASHRAVDPERSLPYRPWHPHDHAEPLTPGETVPLDIEIWPTSVVVPPGHRLAVTVQGRDFEFPGDGPWPGSYGVAMRGHGMFLHTDPGDRPADVYGGTTTLVSGPDRPSYLLLPFIPRTAPSPAATRRGPFPDGRR</sequence>
<evidence type="ECO:0000256" key="1">
    <source>
        <dbReference type="ARBA" id="ARBA00022801"/>
    </source>
</evidence>
<organism evidence="4 5">
    <name type="scientific">Planotetraspora mira</name>
    <dbReference type="NCBI Taxonomy" id="58121"/>
    <lineage>
        <taxon>Bacteria</taxon>
        <taxon>Bacillati</taxon>
        <taxon>Actinomycetota</taxon>
        <taxon>Actinomycetes</taxon>
        <taxon>Streptosporangiales</taxon>
        <taxon>Streptosporangiaceae</taxon>
        <taxon>Planotetraspora</taxon>
    </lineage>
</organism>